<evidence type="ECO:0000313" key="2">
    <source>
        <dbReference type="EMBL" id="WVZ73678.1"/>
    </source>
</evidence>
<keyword evidence="3" id="KW-1185">Reference proteome</keyword>
<protein>
    <submittedName>
        <fullName evidence="2">Uncharacterized protein</fullName>
    </submittedName>
</protein>
<dbReference type="Proteomes" id="UP001341281">
    <property type="component" value="Chromosome 05"/>
</dbReference>
<dbReference type="AlphaFoldDB" id="A0AAQ3WT90"/>
<reference evidence="2 3" key="1">
    <citation type="submission" date="2024-02" db="EMBL/GenBank/DDBJ databases">
        <title>High-quality chromosome-scale genome assembly of Pensacola bahiagrass (Paspalum notatum Flugge var. saurae).</title>
        <authorList>
            <person name="Vega J.M."/>
            <person name="Podio M."/>
            <person name="Orjuela J."/>
            <person name="Siena L.A."/>
            <person name="Pessino S.C."/>
            <person name="Combes M.C."/>
            <person name="Mariac C."/>
            <person name="Albertini E."/>
            <person name="Pupilli F."/>
            <person name="Ortiz J.P.A."/>
            <person name="Leblanc O."/>
        </authorList>
    </citation>
    <scope>NUCLEOTIDE SEQUENCE [LARGE SCALE GENOMIC DNA]</scope>
    <source>
        <strain evidence="2">R1</strain>
        <tissue evidence="2">Leaf</tissue>
    </source>
</reference>
<evidence type="ECO:0000256" key="1">
    <source>
        <dbReference type="SAM" id="MobiDB-lite"/>
    </source>
</evidence>
<sequence>MQETAGGPGARSQTGAKGIAQAHGHGVMHAMPVAHIPRKPCCCWLASPRLACLVPQCLAS</sequence>
<feature type="region of interest" description="Disordered" evidence="1">
    <location>
        <begin position="1"/>
        <end position="22"/>
    </location>
</feature>
<evidence type="ECO:0000313" key="3">
    <source>
        <dbReference type="Proteomes" id="UP001341281"/>
    </source>
</evidence>
<name>A0AAQ3WT90_PASNO</name>
<organism evidence="2 3">
    <name type="scientific">Paspalum notatum var. saurae</name>
    <dbReference type="NCBI Taxonomy" id="547442"/>
    <lineage>
        <taxon>Eukaryota</taxon>
        <taxon>Viridiplantae</taxon>
        <taxon>Streptophyta</taxon>
        <taxon>Embryophyta</taxon>
        <taxon>Tracheophyta</taxon>
        <taxon>Spermatophyta</taxon>
        <taxon>Magnoliopsida</taxon>
        <taxon>Liliopsida</taxon>
        <taxon>Poales</taxon>
        <taxon>Poaceae</taxon>
        <taxon>PACMAD clade</taxon>
        <taxon>Panicoideae</taxon>
        <taxon>Andropogonodae</taxon>
        <taxon>Paspaleae</taxon>
        <taxon>Paspalinae</taxon>
        <taxon>Paspalum</taxon>
    </lineage>
</organism>
<proteinExistence type="predicted"/>
<gene>
    <name evidence="2" type="ORF">U9M48_021960</name>
</gene>
<dbReference type="EMBL" id="CP144749">
    <property type="protein sequence ID" value="WVZ73678.1"/>
    <property type="molecule type" value="Genomic_DNA"/>
</dbReference>
<accession>A0AAQ3WT90</accession>